<organism evidence="1">
    <name type="scientific">Arundo donax</name>
    <name type="common">Giant reed</name>
    <name type="synonym">Donax arundinaceus</name>
    <dbReference type="NCBI Taxonomy" id="35708"/>
    <lineage>
        <taxon>Eukaryota</taxon>
        <taxon>Viridiplantae</taxon>
        <taxon>Streptophyta</taxon>
        <taxon>Embryophyta</taxon>
        <taxon>Tracheophyta</taxon>
        <taxon>Spermatophyta</taxon>
        <taxon>Magnoliopsida</taxon>
        <taxon>Liliopsida</taxon>
        <taxon>Poales</taxon>
        <taxon>Poaceae</taxon>
        <taxon>PACMAD clade</taxon>
        <taxon>Arundinoideae</taxon>
        <taxon>Arundineae</taxon>
        <taxon>Arundo</taxon>
    </lineage>
</organism>
<name>A0A0A9E9I0_ARUDO</name>
<reference evidence="1" key="1">
    <citation type="submission" date="2014-09" db="EMBL/GenBank/DDBJ databases">
        <authorList>
            <person name="Magalhaes I.L.F."/>
            <person name="Oliveira U."/>
            <person name="Santos F.R."/>
            <person name="Vidigal T.H.D.A."/>
            <person name="Brescovit A.D."/>
            <person name="Santos A.J."/>
        </authorList>
    </citation>
    <scope>NUCLEOTIDE SEQUENCE</scope>
    <source>
        <tissue evidence="1">Shoot tissue taken approximately 20 cm above the soil surface</tissue>
    </source>
</reference>
<dbReference type="AlphaFoldDB" id="A0A0A9E9I0"/>
<sequence length="54" mass="6382">MFPIFFFPSRSCTIKIISSRGSCAESLRLFWPARSKRFENFTNDFWFVLDHCAA</sequence>
<evidence type="ECO:0000313" key="1">
    <source>
        <dbReference type="EMBL" id="JAD97449.1"/>
    </source>
</evidence>
<reference evidence="1" key="2">
    <citation type="journal article" date="2015" name="Data Brief">
        <title>Shoot transcriptome of the giant reed, Arundo donax.</title>
        <authorList>
            <person name="Barrero R.A."/>
            <person name="Guerrero F.D."/>
            <person name="Moolhuijzen P."/>
            <person name="Goolsby J.A."/>
            <person name="Tidwell J."/>
            <person name="Bellgard S.E."/>
            <person name="Bellgard M.I."/>
        </authorList>
    </citation>
    <scope>NUCLEOTIDE SEQUENCE</scope>
    <source>
        <tissue evidence="1">Shoot tissue taken approximately 20 cm above the soil surface</tissue>
    </source>
</reference>
<accession>A0A0A9E9I0</accession>
<protein>
    <submittedName>
        <fullName evidence="1">Uncharacterized protein</fullName>
    </submittedName>
</protein>
<proteinExistence type="predicted"/>
<dbReference type="EMBL" id="GBRH01200446">
    <property type="protein sequence ID" value="JAD97449.1"/>
    <property type="molecule type" value="Transcribed_RNA"/>
</dbReference>